<dbReference type="AlphaFoldDB" id="A0A125P6L4"/>
<reference evidence="1 2" key="1">
    <citation type="journal article" date="2016" name="Microbiology (Mosc.)">
        <title>Comparison of Lactobacillus crispatus isolates from Lactobacillus-dominated vaginal microbiomes with isolates from microbiomes containing bacterial vaginosis-associated bacteria.</title>
        <authorList>
            <person name="Abdelmaksoud A.A."/>
            <person name="Koparde V.N."/>
            <person name="Sheth N.U."/>
            <person name="Serrano M.G."/>
            <person name="Glascock A.L."/>
            <person name="Fettweis J.M."/>
            <person name="Strauss Iii J.F."/>
            <person name="Buck G.A."/>
            <person name="Jefferson K.K."/>
        </authorList>
    </citation>
    <scope>NUCLEOTIDE SEQUENCE [LARGE SCALE GENOMIC DNA]</scope>
    <source>
        <strain evidence="1 2">VMC3</strain>
    </source>
</reference>
<name>A0A125P6L4_9LACO</name>
<evidence type="ECO:0000313" key="1">
    <source>
        <dbReference type="EMBL" id="KWU04819.1"/>
    </source>
</evidence>
<protein>
    <submittedName>
        <fullName evidence="1">Uncharacterized protein</fullName>
    </submittedName>
</protein>
<organism evidence="1 2">
    <name type="scientific">Lactobacillus crispatus</name>
    <dbReference type="NCBI Taxonomy" id="47770"/>
    <lineage>
        <taxon>Bacteria</taxon>
        <taxon>Bacillati</taxon>
        <taxon>Bacillota</taxon>
        <taxon>Bacilli</taxon>
        <taxon>Lactobacillales</taxon>
        <taxon>Lactobacillaceae</taxon>
        <taxon>Lactobacillus</taxon>
    </lineage>
</organism>
<evidence type="ECO:0000313" key="2">
    <source>
        <dbReference type="Proteomes" id="UP000067598"/>
    </source>
</evidence>
<dbReference type="EMBL" id="LJGP01000005">
    <property type="protein sequence ID" value="KWU04819.1"/>
    <property type="molecule type" value="Genomic_DNA"/>
</dbReference>
<gene>
    <name evidence="1" type="ORF">AEL95_01055</name>
</gene>
<comment type="caution">
    <text evidence="1">The sequence shown here is derived from an EMBL/GenBank/DDBJ whole genome shotgun (WGS) entry which is preliminary data.</text>
</comment>
<proteinExistence type="predicted"/>
<accession>A0A125P6L4</accession>
<dbReference type="RefSeq" id="WP_060461669.1">
    <property type="nucleotide sequence ID" value="NZ_AP025162.1"/>
</dbReference>
<dbReference type="Proteomes" id="UP000067598">
    <property type="component" value="Unassembled WGS sequence"/>
</dbReference>
<sequence length="264" mass="31168">MQVSTIENREDYVSIKELVDLIDKKYILHLHNSKKDVDKLAKLALEKKIISTIKKENNIDYIQENRGKKVYLINRGSINALMNLLEKYIISRPQFTRHDEVLYSKQLAKISDGSQKDKTLKELQIQKSSDYLEGKSLENAKNCIIQIIDNNLYNTTYDSTRKVVEKIEEFATDSYDDFAEAFKIHFNQAFGEKLTYDLNKVKTEIIFQNSFKPKYSSFNQIAYIKDYCLRELHTVKYDDTFIIIKGYSEYDIKLQNPLTWYCRK</sequence>
<dbReference type="PATRIC" id="fig|47770.28.peg.1541"/>